<keyword evidence="2" id="KW-0489">Methyltransferase</keyword>
<evidence type="ECO:0000259" key="7">
    <source>
        <dbReference type="Pfam" id="PF02384"/>
    </source>
</evidence>
<dbReference type="PANTHER" id="PTHR33841:SF1">
    <property type="entry name" value="DNA METHYLTRANSFERASE A"/>
    <property type="match status" value="1"/>
</dbReference>
<dbReference type="GO" id="GO:0009007">
    <property type="term" value="F:site-specific DNA-methyltransferase (adenine-specific) activity"/>
    <property type="evidence" value="ECO:0007669"/>
    <property type="project" value="UniProtKB-EC"/>
</dbReference>
<protein>
    <recommendedName>
        <fullName evidence="1">site-specific DNA-methyltransferase (adenine-specific)</fullName>
        <ecNumber evidence="1">2.1.1.72</ecNumber>
    </recommendedName>
</protein>
<keyword evidence="3" id="KW-0808">Transferase</keyword>
<dbReference type="GO" id="GO:0032259">
    <property type="term" value="P:methylation"/>
    <property type="evidence" value="ECO:0007669"/>
    <property type="project" value="UniProtKB-KW"/>
</dbReference>
<dbReference type="PATRIC" id="fig|277988.4.peg.514"/>
<dbReference type="Proteomes" id="UP000051862">
    <property type="component" value="Unassembled WGS sequence"/>
</dbReference>
<dbReference type="RefSeq" id="WP_055428754.1">
    <property type="nucleotide sequence ID" value="NZ_LIXN01000003.1"/>
</dbReference>
<accession>A0A0Q2M5B6</accession>
<dbReference type="Gene3D" id="3.40.50.150">
    <property type="entry name" value="Vaccinia Virus protein VP39"/>
    <property type="match status" value="1"/>
</dbReference>
<dbReference type="GO" id="GO:0008170">
    <property type="term" value="F:N-methyltransferase activity"/>
    <property type="evidence" value="ECO:0007669"/>
    <property type="project" value="InterPro"/>
</dbReference>
<dbReference type="EC" id="2.1.1.72" evidence="1"/>
<dbReference type="GO" id="GO:0009307">
    <property type="term" value="P:DNA restriction-modification system"/>
    <property type="evidence" value="ECO:0007669"/>
    <property type="project" value="UniProtKB-KW"/>
</dbReference>
<dbReference type="Pfam" id="PF07669">
    <property type="entry name" value="Eco57I"/>
    <property type="match status" value="1"/>
</dbReference>
<keyword evidence="4" id="KW-0949">S-adenosyl-L-methionine</keyword>
<dbReference type="AlphaFoldDB" id="A0A0Q2M5B6"/>
<dbReference type="STRING" id="277988.SAMN05216170_0872"/>
<feature type="domain" description="Type II methyltransferase M.TaqI-like" evidence="8">
    <location>
        <begin position="501"/>
        <end position="746"/>
    </location>
</feature>
<dbReference type="GO" id="GO:0003677">
    <property type="term" value="F:DNA binding"/>
    <property type="evidence" value="ECO:0007669"/>
    <property type="project" value="InterPro"/>
</dbReference>
<dbReference type="InterPro" id="IPR002052">
    <property type="entry name" value="DNA_methylase_N6_adenine_CS"/>
</dbReference>
<sequence length="852" mass="100378">MDDIKALRADLEELVLRDRIPLSGLEEIKSGLNSEDVREYLEAIVERAKPEESLRQKFFYKDSPIMKLLGVRGSPEVNIGSGYVDLILKDSLGRKIIVEFKRLFELRRNKLMRNELDWREHEEQIKRYVFSEQARFVVLTNLYDWYFFSSKTIIREFKPFYHATFSDLADDLEGYGSLYELLERKEHGIKKGELDDRFFESLREWIKILDGVEFNADEREKMHLILHLINKFIFIQTLDDYGVIDFNWLYKKWTTFYDRIQLAERHKEKPKVAGRYYKSFIRKFLEEINDFFYPLYDTELFSDSLLEKVKDEPENWARFYSALATVLGFTPWQETGLKMGITQYDYSQIDEDILGKAYETYLAEKRKEKGIYYTPKYVTQFIVEETLGKRLEELRDAITRAIRDNDFETAEKLSRELFDIRVADLASGSGSFLIKVLRALWGVYSAVIEELRKKEDQLMGKKVRDFSALVGKKNLIEGIARMRKLFPGDERILMSQMVLRHVFAVDLDENAVEVAKMNLWRELIKLNPKAFRWDNLGENEHVLPNLSLNLVSGDSLMGFSEPETLEGREEVKRLLELWEEFIENPENLEVLEEIREIKDSLREGLDEKYRELLKEKLGEKAEKLNNRFIHHPLDFFMAFFGKDGSVRGGFDFIVGNPPYVRIQNLKKESPEYVEFLNRFYESSHKNYDLAIPFIERGYSLLRDNGELGFIVTKKWMKADYGEKMRGILAKEKAVRLIIDFGDGQVFKGATTYTMILVLRKAKNERLTYAKVEELKESIEQLRAVREPEKWNEQRLNVIEVPEEELSEKPWVFLTEKERKIVKKVHEGSVRLEEVADIFVGVQTSADQVISLN</sequence>
<gene>
    <name evidence="9" type="ORF">AMR53_02430</name>
</gene>
<feature type="domain" description="DNA methylase adenine-specific" evidence="7">
    <location>
        <begin position="350"/>
        <end position="468"/>
    </location>
</feature>
<dbReference type="InterPro" id="IPR011639">
    <property type="entry name" value="MethylTrfase_TaqI-like_dom"/>
</dbReference>
<evidence type="ECO:0000256" key="2">
    <source>
        <dbReference type="ARBA" id="ARBA00022603"/>
    </source>
</evidence>
<evidence type="ECO:0000256" key="1">
    <source>
        <dbReference type="ARBA" id="ARBA00011900"/>
    </source>
</evidence>
<proteinExistence type="predicted"/>
<evidence type="ECO:0000256" key="4">
    <source>
        <dbReference type="ARBA" id="ARBA00022691"/>
    </source>
</evidence>
<dbReference type="InterPro" id="IPR003356">
    <property type="entry name" value="DNA_methylase_A-5"/>
</dbReference>
<evidence type="ECO:0000313" key="10">
    <source>
        <dbReference type="Proteomes" id="UP000051862"/>
    </source>
</evidence>
<dbReference type="Pfam" id="PF02384">
    <property type="entry name" value="N6_Mtase"/>
    <property type="match status" value="1"/>
</dbReference>
<dbReference type="EMBL" id="LIXN01000003">
    <property type="protein sequence ID" value="KQH83098.1"/>
    <property type="molecule type" value="Genomic_DNA"/>
</dbReference>
<comment type="caution">
    <text evidence="9">The sequence shown here is derived from an EMBL/GenBank/DDBJ whole genome shotgun (WGS) entry which is preliminary data.</text>
</comment>
<dbReference type="PANTHER" id="PTHR33841">
    <property type="entry name" value="DNA METHYLTRANSFERASE YEEA-RELATED"/>
    <property type="match status" value="1"/>
</dbReference>
<reference evidence="9 10" key="1">
    <citation type="submission" date="2015-08" db="EMBL/GenBank/DDBJ databases">
        <title>Thermococcus thioreducens DSM 14981 genome sequencing.</title>
        <authorList>
            <person name="Hong S.-J."/>
            <person name="Kim M.-C."/>
            <person name="Shin J.-H."/>
        </authorList>
    </citation>
    <scope>NUCLEOTIDE SEQUENCE [LARGE SCALE GENOMIC DNA]</scope>
    <source>
        <strain evidence="9 10">DSM 14981</strain>
    </source>
</reference>
<comment type="catalytic activity">
    <reaction evidence="6">
        <text>a 2'-deoxyadenosine in DNA + S-adenosyl-L-methionine = an N(6)-methyl-2'-deoxyadenosine in DNA + S-adenosyl-L-homocysteine + H(+)</text>
        <dbReference type="Rhea" id="RHEA:15197"/>
        <dbReference type="Rhea" id="RHEA-COMP:12418"/>
        <dbReference type="Rhea" id="RHEA-COMP:12419"/>
        <dbReference type="ChEBI" id="CHEBI:15378"/>
        <dbReference type="ChEBI" id="CHEBI:57856"/>
        <dbReference type="ChEBI" id="CHEBI:59789"/>
        <dbReference type="ChEBI" id="CHEBI:90615"/>
        <dbReference type="ChEBI" id="CHEBI:90616"/>
        <dbReference type="EC" id="2.1.1.72"/>
    </reaction>
</comment>
<keyword evidence="5" id="KW-0680">Restriction system</keyword>
<dbReference type="PROSITE" id="PS00092">
    <property type="entry name" value="N6_MTASE"/>
    <property type="match status" value="1"/>
</dbReference>
<evidence type="ECO:0000256" key="3">
    <source>
        <dbReference type="ARBA" id="ARBA00022679"/>
    </source>
</evidence>
<evidence type="ECO:0000256" key="6">
    <source>
        <dbReference type="ARBA" id="ARBA00047942"/>
    </source>
</evidence>
<evidence type="ECO:0000259" key="8">
    <source>
        <dbReference type="Pfam" id="PF07669"/>
    </source>
</evidence>
<organism evidence="9 10">
    <name type="scientific">Thermococcus thioreducens</name>
    <dbReference type="NCBI Taxonomy" id="277988"/>
    <lineage>
        <taxon>Archaea</taxon>
        <taxon>Methanobacteriati</taxon>
        <taxon>Methanobacteriota</taxon>
        <taxon>Thermococci</taxon>
        <taxon>Thermococcales</taxon>
        <taxon>Thermococcaceae</taxon>
        <taxon>Thermococcus</taxon>
    </lineage>
</organism>
<evidence type="ECO:0000313" key="9">
    <source>
        <dbReference type="EMBL" id="KQH83098.1"/>
    </source>
</evidence>
<dbReference type="SUPFAM" id="SSF53335">
    <property type="entry name" value="S-adenosyl-L-methionine-dependent methyltransferases"/>
    <property type="match status" value="1"/>
</dbReference>
<name>A0A0Q2M5B6_9EURY</name>
<dbReference type="PRINTS" id="PR00507">
    <property type="entry name" value="N12N6MTFRASE"/>
</dbReference>
<dbReference type="InterPro" id="IPR050953">
    <property type="entry name" value="N4_N6_ade-DNA_methylase"/>
</dbReference>
<dbReference type="InterPro" id="IPR029063">
    <property type="entry name" value="SAM-dependent_MTases_sf"/>
</dbReference>
<evidence type="ECO:0000256" key="5">
    <source>
        <dbReference type="ARBA" id="ARBA00022747"/>
    </source>
</evidence>